<evidence type="ECO:0000313" key="1">
    <source>
        <dbReference type="EMBL" id="GAH07373.1"/>
    </source>
</evidence>
<sequence length="122" mass="13603">DTRETMSLQIEIVYATVDESTDPYSFVIFAKNVGRRSMVDFTNLDVYVGEYGKAMFYPYKIDAAEGSGFFSVEDVDGDDEWESGETAIMRVYSTESPSGNVFEVKVVPFRGIGASYMFAPPP</sequence>
<feature type="non-terminal residue" evidence="1">
    <location>
        <position position="1"/>
    </location>
</feature>
<dbReference type="AlphaFoldDB" id="X1EFB8"/>
<name>X1EFB8_9ZZZZ</name>
<gene>
    <name evidence="1" type="ORF">S01H4_59294</name>
</gene>
<dbReference type="EMBL" id="BART01034752">
    <property type="protein sequence ID" value="GAH07373.1"/>
    <property type="molecule type" value="Genomic_DNA"/>
</dbReference>
<proteinExistence type="predicted"/>
<protein>
    <recommendedName>
        <fullName evidence="2">DUF4352 domain-containing protein</fullName>
    </recommendedName>
</protein>
<organism evidence="1">
    <name type="scientific">marine sediment metagenome</name>
    <dbReference type="NCBI Taxonomy" id="412755"/>
    <lineage>
        <taxon>unclassified sequences</taxon>
        <taxon>metagenomes</taxon>
        <taxon>ecological metagenomes</taxon>
    </lineage>
</organism>
<accession>X1EFB8</accession>
<comment type="caution">
    <text evidence="1">The sequence shown here is derived from an EMBL/GenBank/DDBJ whole genome shotgun (WGS) entry which is preliminary data.</text>
</comment>
<reference evidence="1" key="1">
    <citation type="journal article" date="2014" name="Front. Microbiol.">
        <title>High frequency of phylogenetically diverse reductive dehalogenase-homologous genes in deep subseafloor sedimentary metagenomes.</title>
        <authorList>
            <person name="Kawai M."/>
            <person name="Futagami T."/>
            <person name="Toyoda A."/>
            <person name="Takaki Y."/>
            <person name="Nishi S."/>
            <person name="Hori S."/>
            <person name="Arai W."/>
            <person name="Tsubouchi T."/>
            <person name="Morono Y."/>
            <person name="Uchiyama I."/>
            <person name="Ito T."/>
            <person name="Fujiyama A."/>
            <person name="Inagaki F."/>
            <person name="Takami H."/>
        </authorList>
    </citation>
    <scope>NUCLEOTIDE SEQUENCE</scope>
    <source>
        <strain evidence="1">Expedition CK06-06</strain>
    </source>
</reference>
<evidence type="ECO:0008006" key="2">
    <source>
        <dbReference type="Google" id="ProtNLM"/>
    </source>
</evidence>